<dbReference type="KEGG" id="dov:DSCO28_04990"/>
<evidence type="ECO:0000256" key="2">
    <source>
        <dbReference type="SAM" id="MobiDB-lite"/>
    </source>
</evidence>
<reference evidence="4 5" key="1">
    <citation type="submission" date="2019-11" db="EMBL/GenBank/DDBJ databases">
        <title>Comparative genomics of hydrocarbon-degrading Desulfosarcina strains.</title>
        <authorList>
            <person name="Watanabe M."/>
            <person name="Kojima H."/>
            <person name="Fukui M."/>
        </authorList>
    </citation>
    <scope>NUCLEOTIDE SEQUENCE [LARGE SCALE GENOMIC DNA]</scope>
    <source>
        <strain evidence="4 5">28bB2T</strain>
    </source>
</reference>
<feature type="domain" description="CRISPR type III-associated protein" evidence="3">
    <location>
        <begin position="11"/>
        <end position="190"/>
    </location>
</feature>
<name>A0A5K7ZQT5_9BACT</name>
<dbReference type="NCBIfam" id="TIGR01894">
    <property type="entry name" value="cas_TM1795_cmr1"/>
    <property type="match status" value="1"/>
</dbReference>
<dbReference type="GO" id="GO:0051607">
    <property type="term" value="P:defense response to virus"/>
    <property type="evidence" value="ECO:0007669"/>
    <property type="project" value="UniProtKB-KW"/>
</dbReference>
<proteinExistence type="predicted"/>
<protein>
    <recommendedName>
        <fullName evidence="3">CRISPR type III-associated protein domain-containing protein</fullName>
    </recommendedName>
</protein>
<dbReference type="InterPro" id="IPR005537">
    <property type="entry name" value="RAMP_III_fam"/>
</dbReference>
<evidence type="ECO:0000256" key="1">
    <source>
        <dbReference type="ARBA" id="ARBA00023118"/>
    </source>
</evidence>
<feature type="compositionally biased region" description="Basic and acidic residues" evidence="2">
    <location>
        <begin position="327"/>
        <end position="338"/>
    </location>
</feature>
<organism evidence="4 5">
    <name type="scientific">Desulfosarcina ovata subsp. sediminis</name>
    <dbReference type="NCBI Taxonomy" id="885957"/>
    <lineage>
        <taxon>Bacteria</taxon>
        <taxon>Pseudomonadati</taxon>
        <taxon>Thermodesulfobacteriota</taxon>
        <taxon>Desulfobacteria</taxon>
        <taxon>Desulfobacterales</taxon>
        <taxon>Desulfosarcinaceae</taxon>
        <taxon>Desulfosarcina</taxon>
    </lineage>
</organism>
<dbReference type="AlphaFoldDB" id="A0A5K7ZQT5"/>
<accession>A0A5K7ZQT5</accession>
<gene>
    <name evidence="4" type="ORF">DSCO28_04990</name>
</gene>
<dbReference type="InterPro" id="IPR007522">
    <property type="entry name" value="CRISPR-assoc_prot_TM1795"/>
</dbReference>
<evidence type="ECO:0000313" key="4">
    <source>
        <dbReference type="EMBL" id="BBO79933.1"/>
    </source>
</evidence>
<dbReference type="Pfam" id="PF03787">
    <property type="entry name" value="RAMPs"/>
    <property type="match status" value="1"/>
</dbReference>
<dbReference type="RefSeq" id="WP_155321016.1">
    <property type="nucleotide sequence ID" value="NZ_AP021876.1"/>
</dbReference>
<keyword evidence="1" id="KW-0051">Antiviral defense</keyword>
<sequence length="427" mass="48770">MPEKRRLTAKYEIATPMFIGDANQNAKMVSPSSVKGALRFWWRALHWSEFRNNANSDVDALISLHNKESSLFGRESKVVKNKQLGGQGKFLLRVKTKNIQCKSIADLNQDSPYSLGILSWQSYLLGLGLMEYDRDSKRNKYHRSAIISGSFSVELYFRDKDAIDELKPVLLTWGMLGGLGSRNRKGLGSVNIVSLNGENIPDDRDTYIKYLKQIIKPNSFRDELPPYTAFSKKVKVLVSPEKYSSTWEALGSVGETMQKFRGWGYQNPRDNVHYIRPKVKAIHDSYTNKENDHNLVYQIATGNAPKKYPKSIVFGLPKMYNLSRAGEVKLEPEARDNDGQPDQNNKRSRRASPLFIHIHMFDQKAFIVQVFLPATFLPKNDVIPLGDDVDAKLQKPTDWVAMDEYIAQSDFKGWEVKLWEKNISTLP</sequence>
<evidence type="ECO:0000259" key="3">
    <source>
        <dbReference type="Pfam" id="PF03787"/>
    </source>
</evidence>
<feature type="region of interest" description="Disordered" evidence="2">
    <location>
        <begin position="327"/>
        <end position="348"/>
    </location>
</feature>
<dbReference type="EMBL" id="AP021876">
    <property type="protein sequence ID" value="BBO79933.1"/>
    <property type="molecule type" value="Genomic_DNA"/>
</dbReference>
<evidence type="ECO:0000313" key="5">
    <source>
        <dbReference type="Proteomes" id="UP000425960"/>
    </source>
</evidence>
<dbReference type="Proteomes" id="UP000425960">
    <property type="component" value="Chromosome"/>
</dbReference>